<sequence length="206" mass="22866">MTERLTWLIAGLGNPGRQYAATRHNIGYMVADELARQLPPGERRHRFDGKIIETSEPQGRIVLLKPETFMNLSGNAVAAAARWYRVPPERLLVIHDDLDLPFGQLRLRARGSSGGHNGLASVIARMGTGEIPRLRIGIGRPEHGNTIPYVLSRFSSEEERALPDVIKLAAEAARSWYRDGIDAAMNAFNRADALPGRDDSRNRGQH</sequence>
<reference evidence="10 11" key="1">
    <citation type="journal article" date="2012" name="ISME J.">
        <title>Nitrification expanded: discovery, physiology and genomics of a nitrite-oxidizing bacterium from the phylum Chloroflexi.</title>
        <authorList>
            <person name="Sorokin D.Y."/>
            <person name="Lucker S."/>
            <person name="Vejmelkova D."/>
            <person name="Kostrikina N.A."/>
            <person name="Kleerebezem R."/>
            <person name="Rijpstra W.I."/>
            <person name="Damste J.S."/>
            <person name="Le Paslier D."/>
            <person name="Muyzer G."/>
            <person name="Wagner M."/>
            <person name="van Loosdrecht M.C."/>
            <person name="Daims H."/>
        </authorList>
    </citation>
    <scope>NUCLEOTIDE SEQUENCE [LARGE SCALE GENOMIC DNA]</scope>
    <source>
        <strain evidence="11">none</strain>
    </source>
</reference>
<accession>I4EI90</accession>
<comment type="subcellular location">
    <subcellularLocation>
        <location evidence="7">Cytoplasm</location>
    </subcellularLocation>
</comment>
<name>I4EI90_9BACT</name>
<gene>
    <name evidence="7 10" type="primary">pth</name>
    <name evidence="10" type="ORF">NITHO_3380006</name>
</gene>
<dbReference type="HAMAP" id="MF_00083">
    <property type="entry name" value="Pept_tRNA_hydro_bact"/>
    <property type="match status" value="1"/>
</dbReference>
<feature type="active site" description="Proton acceptor" evidence="7">
    <location>
        <position position="24"/>
    </location>
</feature>
<feature type="binding site" evidence="7">
    <location>
        <position position="69"/>
    </location>
    <ligand>
        <name>tRNA</name>
        <dbReference type="ChEBI" id="CHEBI:17843"/>
    </ligand>
</feature>
<dbReference type="InterPro" id="IPR001328">
    <property type="entry name" value="Pept_tRNA_hydro"/>
</dbReference>
<dbReference type="Gene3D" id="3.40.50.1470">
    <property type="entry name" value="Peptidyl-tRNA hydrolase"/>
    <property type="match status" value="1"/>
</dbReference>
<dbReference type="EC" id="3.1.1.29" evidence="1 7"/>
<dbReference type="InterPro" id="IPR018171">
    <property type="entry name" value="Pept_tRNA_hydro_CS"/>
</dbReference>
<evidence type="ECO:0000256" key="7">
    <source>
        <dbReference type="HAMAP-Rule" id="MF_00083"/>
    </source>
</evidence>
<dbReference type="Pfam" id="PF01195">
    <property type="entry name" value="Pept_tRNA_hydro"/>
    <property type="match status" value="1"/>
</dbReference>
<dbReference type="OrthoDB" id="9800507at2"/>
<keyword evidence="4 7" id="KW-0694">RNA-binding</keyword>
<dbReference type="GO" id="GO:0000049">
    <property type="term" value="F:tRNA binding"/>
    <property type="evidence" value="ECO:0007669"/>
    <property type="project" value="UniProtKB-UniRule"/>
</dbReference>
<dbReference type="GO" id="GO:0004045">
    <property type="term" value="F:peptidyl-tRNA hydrolase activity"/>
    <property type="evidence" value="ECO:0007669"/>
    <property type="project" value="UniProtKB-UniRule"/>
</dbReference>
<keyword evidence="7" id="KW-0963">Cytoplasm</keyword>
<dbReference type="SUPFAM" id="SSF53178">
    <property type="entry name" value="Peptidyl-tRNA hydrolase-like"/>
    <property type="match status" value="1"/>
</dbReference>
<comment type="function">
    <text evidence="7">Hydrolyzes ribosome-free peptidyl-tRNAs (with 1 or more amino acids incorporated), which drop off the ribosome during protein synthesis, or as a result of ribosome stalling.</text>
</comment>
<evidence type="ECO:0000313" key="10">
    <source>
        <dbReference type="EMBL" id="CCF84402.1"/>
    </source>
</evidence>
<keyword evidence="3 7" id="KW-0378">Hydrolase</keyword>
<dbReference type="NCBIfam" id="TIGR00447">
    <property type="entry name" value="pth"/>
    <property type="match status" value="1"/>
</dbReference>
<dbReference type="AlphaFoldDB" id="I4EI90"/>
<comment type="catalytic activity">
    <reaction evidence="7 8">
        <text>an N-acyl-L-alpha-aminoacyl-tRNA + H2O = an N-acyl-L-amino acid + a tRNA + H(+)</text>
        <dbReference type="Rhea" id="RHEA:54448"/>
        <dbReference type="Rhea" id="RHEA-COMP:10123"/>
        <dbReference type="Rhea" id="RHEA-COMP:13883"/>
        <dbReference type="ChEBI" id="CHEBI:15377"/>
        <dbReference type="ChEBI" id="CHEBI:15378"/>
        <dbReference type="ChEBI" id="CHEBI:59874"/>
        <dbReference type="ChEBI" id="CHEBI:78442"/>
        <dbReference type="ChEBI" id="CHEBI:138191"/>
        <dbReference type="EC" id="3.1.1.29"/>
    </reaction>
</comment>
<dbReference type="GO" id="GO:0005737">
    <property type="term" value="C:cytoplasm"/>
    <property type="evidence" value="ECO:0007669"/>
    <property type="project" value="UniProtKB-SubCell"/>
</dbReference>
<comment type="function">
    <text evidence="7">Catalyzes the release of premature peptidyl moieties from peptidyl-tRNA molecules trapped in stalled 50S ribosomal subunits, and thus maintains levels of free tRNAs and 50S ribosomes.</text>
</comment>
<evidence type="ECO:0000256" key="6">
    <source>
        <dbReference type="ARBA" id="ARBA00050038"/>
    </source>
</evidence>
<feature type="binding site" evidence="7">
    <location>
        <position position="19"/>
    </location>
    <ligand>
        <name>tRNA</name>
        <dbReference type="ChEBI" id="CHEBI:17843"/>
    </ligand>
</feature>
<evidence type="ECO:0000313" key="11">
    <source>
        <dbReference type="Proteomes" id="UP000004221"/>
    </source>
</evidence>
<feature type="binding site" evidence="7">
    <location>
        <position position="71"/>
    </location>
    <ligand>
        <name>tRNA</name>
        <dbReference type="ChEBI" id="CHEBI:17843"/>
    </ligand>
</feature>
<proteinExistence type="inferred from homology"/>
<evidence type="ECO:0000256" key="8">
    <source>
        <dbReference type="RuleBase" id="RU000673"/>
    </source>
</evidence>
<evidence type="ECO:0000256" key="4">
    <source>
        <dbReference type="ARBA" id="ARBA00022884"/>
    </source>
</evidence>
<evidence type="ECO:0000256" key="1">
    <source>
        <dbReference type="ARBA" id="ARBA00013260"/>
    </source>
</evidence>
<dbReference type="GO" id="GO:0006515">
    <property type="term" value="P:protein quality control for misfolded or incompletely synthesized proteins"/>
    <property type="evidence" value="ECO:0007669"/>
    <property type="project" value="UniProtKB-UniRule"/>
</dbReference>
<comment type="caution">
    <text evidence="10">The sequence shown here is derived from an EMBL/GenBank/DDBJ whole genome shotgun (WGS) entry which is preliminary data.</text>
</comment>
<dbReference type="CDD" id="cd00462">
    <property type="entry name" value="PTH"/>
    <property type="match status" value="1"/>
</dbReference>
<dbReference type="FunFam" id="3.40.50.1470:FF:000001">
    <property type="entry name" value="Peptidyl-tRNA hydrolase"/>
    <property type="match status" value="1"/>
</dbReference>
<evidence type="ECO:0000256" key="9">
    <source>
        <dbReference type="RuleBase" id="RU004320"/>
    </source>
</evidence>
<organism evidence="10 11">
    <name type="scientific">Nitrolancea hollandica Lb</name>
    <dbReference type="NCBI Taxonomy" id="1129897"/>
    <lineage>
        <taxon>Bacteria</taxon>
        <taxon>Pseudomonadati</taxon>
        <taxon>Thermomicrobiota</taxon>
        <taxon>Thermomicrobia</taxon>
        <taxon>Sphaerobacterales</taxon>
        <taxon>Sphaerobacterineae</taxon>
        <taxon>Sphaerobacteraceae</taxon>
        <taxon>Nitrolancea</taxon>
    </lineage>
</organism>
<feature type="binding site" evidence="7">
    <location>
        <position position="117"/>
    </location>
    <ligand>
        <name>tRNA</name>
        <dbReference type="ChEBI" id="CHEBI:17843"/>
    </ligand>
</feature>
<comment type="subunit">
    <text evidence="7">Monomer.</text>
</comment>
<keyword evidence="2 7" id="KW-0820">tRNA-binding</keyword>
<keyword evidence="11" id="KW-1185">Reference proteome</keyword>
<dbReference type="PROSITE" id="PS01195">
    <property type="entry name" value="PEPT_TRNA_HYDROL_1"/>
    <property type="match status" value="1"/>
</dbReference>
<evidence type="ECO:0000256" key="3">
    <source>
        <dbReference type="ARBA" id="ARBA00022801"/>
    </source>
</evidence>
<comment type="similarity">
    <text evidence="5 7 9">Belongs to the PTH family.</text>
</comment>
<dbReference type="InterPro" id="IPR036416">
    <property type="entry name" value="Pept_tRNA_hydro_sf"/>
</dbReference>
<feature type="site" description="Discriminates between blocked and unblocked aminoacyl-tRNA" evidence="7">
    <location>
        <position position="14"/>
    </location>
</feature>
<feature type="site" description="Stabilizes the basic form of H active site to accept a proton" evidence="7">
    <location>
        <position position="96"/>
    </location>
</feature>
<evidence type="ECO:0000256" key="2">
    <source>
        <dbReference type="ARBA" id="ARBA00022555"/>
    </source>
</evidence>
<evidence type="ECO:0000256" key="5">
    <source>
        <dbReference type="ARBA" id="ARBA00038063"/>
    </source>
</evidence>
<dbReference type="PANTHER" id="PTHR17224:SF1">
    <property type="entry name" value="PEPTIDYL-TRNA HYDROLASE"/>
    <property type="match status" value="1"/>
</dbReference>
<dbReference type="RefSeq" id="WP_008478547.1">
    <property type="nucleotide sequence ID" value="NZ_CAGS01000266.1"/>
</dbReference>
<protein>
    <recommendedName>
        <fullName evidence="6 7">Peptidyl-tRNA hydrolase</fullName>
        <shortName evidence="7">Pth</shortName>
        <ecNumber evidence="1 7">3.1.1.29</ecNumber>
    </recommendedName>
</protein>
<dbReference type="EMBL" id="CAGS01000266">
    <property type="protein sequence ID" value="CCF84402.1"/>
    <property type="molecule type" value="Genomic_DNA"/>
</dbReference>
<dbReference type="Proteomes" id="UP000004221">
    <property type="component" value="Unassembled WGS sequence"/>
</dbReference>
<dbReference type="GO" id="GO:0072344">
    <property type="term" value="P:rescue of stalled ribosome"/>
    <property type="evidence" value="ECO:0007669"/>
    <property type="project" value="UniProtKB-UniRule"/>
</dbReference>
<dbReference type="PANTHER" id="PTHR17224">
    <property type="entry name" value="PEPTIDYL-TRNA HYDROLASE"/>
    <property type="match status" value="1"/>
</dbReference>